<organism evidence="1">
    <name type="scientific">uncultured Caudovirales phage</name>
    <dbReference type="NCBI Taxonomy" id="2100421"/>
    <lineage>
        <taxon>Viruses</taxon>
        <taxon>Duplodnaviria</taxon>
        <taxon>Heunggongvirae</taxon>
        <taxon>Uroviricota</taxon>
        <taxon>Caudoviricetes</taxon>
        <taxon>Peduoviridae</taxon>
        <taxon>Maltschvirus</taxon>
        <taxon>Maltschvirus maltsch</taxon>
    </lineage>
</organism>
<evidence type="ECO:0000313" key="1">
    <source>
        <dbReference type="EMBL" id="CAB4129642.1"/>
    </source>
</evidence>
<gene>
    <name evidence="1" type="ORF">UFOVP115_72</name>
</gene>
<sequence>MEKPQSKFPTMENSAATTVVNVSGTPTAGKLVKRGNAVAGDLSGPKGGHVLKQTTSKRAYGIKTTMPSYQDPQVGPTQGNGRLFKEVMNRTAPNFQAGVVDHN</sequence>
<accession>A0A6J5L871</accession>
<proteinExistence type="predicted"/>
<reference evidence="1" key="1">
    <citation type="submission" date="2020-04" db="EMBL/GenBank/DDBJ databases">
        <authorList>
            <person name="Chiriac C."/>
            <person name="Salcher M."/>
            <person name="Ghai R."/>
            <person name="Kavagutti S V."/>
        </authorList>
    </citation>
    <scope>NUCLEOTIDE SEQUENCE</scope>
</reference>
<name>A0A6J5L871_9CAUD</name>
<dbReference type="EMBL" id="LR796236">
    <property type="protein sequence ID" value="CAB4129642.1"/>
    <property type="molecule type" value="Genomic_DNA"/>
</dbReference>
<protein>
    <submittedName>
        <fullName evidence="1">Uncharacterized protein</fullName>
    </submittedName>
</protein>